<keyword evidence="5" id="KW-0479">Metal-binding</keyword>
<keyword evidence="2" id="KW-0378">Hydrolase</keyword>
<dbReference type="GO" id="GO:0017000">
    <property type="term" value="P:antibiotic biosynthetic process"/>
    <property type="evidence" value="ECO:0007669"/>
    <property type="project" value="InterPro"/>
</dbReference>
<dbReference type="RefSeq" id="WP_168106968.1">
    <property type="nucleotide sequence ID" value="NZ_VTOX01000002.1"/>
</dbReference>
<evidence type="ECO:0000256" key="2">
    <source>
        <dbReference type="ARBA" id="ARBA00022801"/>
    </source>
</evidence>
<dbReference type="PANTHER" id="PTHR34218:SF4">
    <property type="entry name" value="ACYL-HOMOSERINE LACTONE ACYLASE QUIP"/>
    <property type="match status" value="1"/>
</dbReference>
<evidence type="ECO:0000256" key="4">
    <source>
        <dbReference type="PIRSR" id="PIRSR001227-1"/>
    </source>
</evidence>
<evidence type="ECO:0000313" key="6">
    <source>
        <dbReference type="EMBL" id="NKE65888.1"/>
    </source>
</evidence>
<dbReference type="PIRSF" id="PIRSF001227">
    <property type="entry name" value="Pen_acylase"/>
    <property type="match status" value="1"/>
</dbReference>
<proteinExistence type="inferred from homology"/>
<organism evidence="6 7">
    <name type="scientific">Ramlibacter lithotrophicus</name>
    <dbReference type="NCBI Taxonomy" id="2606681"/>
    <lineage>
        <taxon>Bacteria</taxon>
        <taxon>Pseudomonadati</taxon>
        <taxon>Pseudomonadota</taxon>
        <taxon>Betaproteobacteria</taxon>
        <taxon>Burkholderiales</taxon>
        <taxon>Comamonadaceae</taxon>
        <taxon>Ramlibacter</taxon>
    </lineage>
</organism>
<dbReference type="AlphaFoldDB" id="A0A7X6I610"/>
<dbReference type="InterPro" id="IPR002692">
    <property type="entry name" value="S45"/>
</dbReference>
<keyword evidence="7" id="KW-1185">Reference proteome</keyword>
<dbReference type="Gene3D" id="2.30.120.10">
    <property type="match status" value="1"/>
</dbReference>
<evidence type="ECO:0000256" key="1">
    <source>
        <dbReference type="ARBA" id="ARBA00006586"/>
    </source>
</evidence>
<comment type="cofactor">
    <cofactor evidence="5">
        <name>Ca(2+)</name>
        <dbReference type="ChEBI" id="CHEBI:29108"/>
    </cofactor>
    <text evidence="5">Binds 1 Ca(2+) ion per dimer.</text>
</comment>
<dbReference type="EMBL" id="VTOX01000002">
    <property type="protein sequence ID" value="NKE65888.1"/>
    <property type="molecule type" value="Genomic_DNA"/>
</dbReference>
<reference evidence="6 7" key="1">
    <citation type="journal article" date="2020" name="Nature">
        <title>Bacterial chemolithoautotrophy via manganese oxidation.</title>
        <authorList>
            <person name="Yu H."/>
            <person name="Leadbetter J.R."/>
        </authorList>
    </citation>
    <scope>NUCLEOTIDE SEQUENCE [LARGE SCALE GENOMIC DNA]</scope>
    <source>
        <strain evidence="6 7">RBP-1</strain>
    </source>
</reference>
<dbReference type="GO" id="GO:0016811">
    <property type="term" value="F:hydrolase activity, acting on carbon-nitrogen (but not peptide) bonds, in linear amides"/>
    <property type="evidence" value="ECO:0007669"/>
    <property type="project" value="InterPro"/>
</dbReference>
<keyword evidence="3" id="KW-0865">Zymogen</keyword>
<gene>
    <name evidence="6" type="ORF">RAMLITH_08660</name>
</gene>
<accession>A0A7X6I610</accession>
<dbReference type="Gene3D" id="1.10.1400.10">
    <property type="match status" value="1"/>
</dbReference>
<dbReference type="Gene3D" id="1.10.439.10">
    <property type="entry name" value="Penicillin Amidohydrolase, domain 1"/>
    <property type="match status" value="1"/>
</dbReference>
<dbReference type="GO" id="GO:0046872">
    <property type="term" value="F:metal ion binding"/>
    <property type="evidence" value="ECO:0007669"/>
    <property type="project" value="UniProtKB-KW"/>
</dbReference>
<evidence type="ECO:0000256" key="3">
    <source>
        <dbReference type="ARBA" id="ARBA00023145"/>
    </source>
</evidence>
<dbReference type="SUPFAM" id="SSF56235">
    <property type="entry name" value="N-terminal nucleophile aminohydrolases (Ntn hydrolases)"/>
    <property type="match status" value="1"/>
</dbReference>
<comment type="caution">
    <text evidence="6">The sequence shown here is derived from an EMBL/GenBank/DDBJ whole genome shotgun (WGS) entry which is preliminary data.</text>
</comment>
<sequence length="823" mass="89773">MLRKSLAVLSALLLLLVLAAAWYVWRSFPQLDGEMRATGLGAPVHVRRDASDVTHIQASSLADASFAIGWVHAQERGWQLEFNRRLLRGELSEVLGPATLETDKLMRTLGIRHAAQAQWERLPADAKLLLQAYARGINAFHAEGGQALPPEFHILRTSPGEWQPQDSMGWALMMALDLGGNWGNEFARLSAVQRLETRALWQLLPPYPGERPATDVDLAALYRGLGVYREGEAPARTTSQQGHQQPRLALADADAINDWARGLGDPLGKGSNNWVLAGSRTESGKPLLANDPHLGLGAPAIWYFARLQAPAGPGGKPLDVIGATLPGLPSVVLGRTAGVAWGFTNLGPDVQDLYLEQINPANPAQYRKPDGWADFARREEVLKVKGQPDQRIVVRSTRHGPVLSDVQASHGRVLDTSRFVLALRWAALDAGNQTVLAGMRSNAAQTVDELLAAFAGYHSPMQSLVAADTQGRTAYQAIGRAPRRASGNDLRGVAPAPGWDRRYDWIGELANDENPRVDHAAIAAKGWHATANQRILPAGYPHFLGGDWHTPERFERIETLLAARPKHTASSVREVQGDLVSRAALHLLPLLQGTRSEHPLAAAALAQVRDFDGRMDADRAAPLIVAVWADELTRGVIAPRLGQERFEALYGKRSFRPGLEAILGDAQAAAAWCGAAGCAQQSALALERALQRIAAQQGRDPAAWRWGESHPAQSTHRPLGNVAALARFFDVAVPTGGDNWTVNVGQYWANDRRNPFANRHAASLRAIYDLADPEASVFIYQTGQSGLVFSPRYRDMSAEWAAVAYRPLRLQPDRWVHQARLVP</sequence>
<protein>
    <submittedName>
        <fullName evidence="6">Penicillin acylase family protein</fullName>
    </submittedName>
</protein>
<dbReference type="InterPro" id="IPR029055">
    <property type="entry name" value="Ntn_hydrolases_N"/>
</dbReference>
<dbReference type="Pfam" id="PF01804">
    <property type="entry name" value="Penicil_amidase"/>
    <property type="match status" value="1"/>
</dbReference>
<feature type="binding site" evidence="5">
    <location>
        <position position="349"/>
    </location>
    <ligand>
        <name>Ca(2+)</name>
        <dbReference type="ChEBI" id="CHEBI:29108"/>
    </ligand>
</feature>
<comment type="similarity">
    <text evidence="1">Belongs to the peptidase S45 family.</text>
</comment>
<feature type="binding site" evidence="5">
    <location>
        <position position="185"/>
    </location>
    <ligand>
        <name>Ca(2+)</name>
        <dbReference type="ChEBI" id="CHEBI:29108"/>
    </ligand>
</feature>
<feature type="binding site" evidence="5">
    <location>
        <position position="352"/>
    </location>
    <ligand>
        <name>Ca(2+)</name>
        <dbReference type="ChEBI" id="CHEBI:29108"/>
    </ligand>
</feature>
<dbReference type="Gene3D" id="3.60.20.10">
    <property type="entry name" value="Glutamine Phosphoribosylpyrophosphate, subunit 1, domain 1"/>
    <property type="match status" value="1"/>
</dbReference>
<dbReference type="PANTHER" id="PTHR34218">
    <property type="entry name" value="PEPTIDASE S45 PENICILLIN AMIDASE"/>
    <property type="match status" value="1"/>
</dbReference>
<dbReference type="Proteomes" id="UP000521868">
    <property type="component" value="Unassembled WGS sequence"/>
</dbReference>
<dbReference type="InterPro" id="IPR043147">
    <property type="entry name" value="Penicillin_amidase_A-knob"/>
</dbReference>
<dbReference type="InterPro" id="IPR043146">
    <property type="entry name" value="Penicillin_amidase_N_B-knob"/>
</dbReference>
<dbReference type="InterPro" id="IPR014395">
    <property type="entry name" value="Pen/GL7ACA/AHL_acylase"/>
</dbReference>
<keyword evidence="5" id="KW-0106">Calcium</keyword>
<name>A0A7X6I610_9BURK</name>
<feature type="active site" description="Nucleophile" evidence="4">
    <location>
        <position position="271"/>
    </location>
</feature>
<dbReference type="InterPro" id="IPR023343">
    <property type="entry name" value="Penicillin_amidase_dom1"/>
</dbReference>
<evidence type="ECO:0000256" key="5">
    <source>
        <dbReference type="PIRSR" id="PIRSR001227-2"/>
    </source>
</evidence>
<evidence type="ECO:0000313" key="7">
    <source>
        <dbReference type="Proteomes" id="UP000521868"/>
    </source>
</evidence>
<dbReference type="CDD" id="cd03747">
    <property type="entry name" value="Ntn_PGA_like"/>
    <property type="match status" value="1"/>
</dbReference>